<reference evidence="1" key="1">
    <citation type="journal article" date="2014" name="Int. J. Syst. Evol. Microbiol.">
        <title>Complete genome sequence of Corynebacterium casei LMG S-19264T (=DSM 44701T), isolated from a smear-ripened cheese.</title>
        <authorList>
            <consortium name="US DOE Joint Genome Institute (JGI-PGF)"/>
            <person name="Walter F."/>
            <person name="Albersmeier A."/>
            <person name="Kalinowski J."/>
            <person name="Ruckert C."/>
        </authorList>
    </citation>
    <scope>NUCLEOTIDE SEQUENCE</scope>
    <source>
        <strain evidence="1">JCM 3276</strain>
    </source>
</reference>
<dbReference type="AlphaFoldDB" id="A0A918GRF4"/>
<dbReference type="PRINTS" id="PR00364">
    <property type="entry name" value="DISEASERSIST"/>
</dbReference>
<protein>
    <submittedName>
        <fullName evidence="1">Uncharacterized protein</fullName>
    </submittedName>
</protein>
<dbReference type="InterPro" id="IPR036388">
    <property type="entry name" value="WH-like_DNA-bd_sf"/>
</dbReference>
<dbReference type="PANTHER" id="PTHR47691:SF3">
    <property type="entry name" value="HTH-TYPE TRANSCRIPTIONAL REGULATOR RV0890C-RELATED"/>
    <property type="match status" value="1"/>
</dbReference>
<keyword evidence="2" id="KW-1185">Reference proteome</keyword>
<dbReference type="RefSeq" id="WP_189213927.1">
    <property type="nucleotide sequence ID" value="NZ_BMRB01000008.1"/>
</dbReference>
<proteinExistence type="predicted"/>
<dbReference type="Gene3D" id="3.40.50.300">
    <property type="entry name" value="P-loop containing nucleotide triphosphate hydrolases"/>
    <property type="match status" value="1"/>
</dbReference>
<dbReference type="SUPFAM" id="SSF52540">
    <property type="entry name" value="P-loop containing nucleoside triphosphate hydrolases"/>
    <property type="match status" value="1"/>
</dbReference>
<name>A0A918GRF4_9PSEU</name>
<dbReference type="Gene3D" id="1.10.10.10">
    <property type="entry name" value="Winged helix-like DNA-binding domain superfamily/Winged helix DNA-binding domain"/>
    <property type="match status" value="1"/>
</dbReference>
<dbReference type="EMBL" id="BMRB01000008">
    <property type="protein sequence ID" value="GGS56647.1"/>
    <property type="molecule type" value="Genomic_DNA"/>
</dbReference>
<sequence>MSQQPQVRNEFSGTVVGTVVQGRDVTIALPDAQPEAVAGLPAQPLFVGREAELARVAEVLDPAAGPGAGAVVAGLPGAGKTALAVRAALDAVAAGWFPGGVLMVDLRGYDQRVSPAAALAGLLGALGVSRHHIPDGEADRSRLWRSLLADRHAAGQRMLVVLDNAGSGDQVHPLLPGEGAHRVLITSRHSLTDVDAARLVEIGELSAAQAVALLREHLAACHAHDGRVHAHPEAARRLVRLCGGLPLALRVAAALLAEDPGQPVSELADALEDERERLSELNHDGSLDVRAAFDLSYRHLPDPAARLFRLLALNPGEEVRTATAAALADHTVAQTRRVLAHLRRAHLVQAGSSRGRWRMHDLLRLYAAEQVDGDAEREPALDRLVAHYVSVAEAALSHFDTRRASHWEPIFGDGYGLIDKLEAEYGNLIGALYLAKDTGRSPHAIAAALHELDRATHPAYWEPLGFD</sequence>
<dbReference type="InterPro" id="IPR027417">
    <property type="entry name" value="P-loop_NTPase"/>
</dbReference>
<accession>A0A918GRF4</accession>
<dbReference type="PANTHER" id="PTHR47691">
    <property type="entry name" value="REGULATOR-RELATED"/>
    <property type="match status" value="1"/>
</dbReference>
<dbReference type="Gene3D" id="1.10.8.430">
    <property type="entry name" value="Helical domain of apoptotic protease-activating factors"/>
    <property type="match status" value="1"/>
</dbReference>
<gene>
    <name evidence="1" type="ORF">GCM10010171_59560</name>
</gene>
<evidence type="ECO:0000313" key="1">
    <source>
        <dbReference type="EMBL" id="GGS56647.1"/>
    </source>
</evidence>
<comment type="caution">
    <text evidence="1">The sequence shown here is derived from an EMBL/GenBank/DDBJ whole genome shotgun (WGS) entry which is preliminary data.</text>
</comment>
<dbReference type="Proteomes" id="UP000660680">
    <property type="component" value="Unassembled WGS sequence"/>
</dbReference>
<evidence type="ECO:0000313" key="2">
    <source>
        <dbReference type="Proteomes" id="UP000660680"/>
    </source>
</evidence>
<dbReference type="InterPro" id="IPR042197">
    <property type="entry name" value="Apaf_helical"/>
</dbReference>
<dbReference type="GO" id="GO:0043531">
    <property type="term" value="F:ADP binding"/>
    <property type="evidence" value="ECO:0007669"/>
    <property type="project" value="InterPro"/>
</dbReference>
<reference evidence="1" key="2">
    <citation type="submission" date="2020-09" db="EMBL/GenBank/DDBJ databases">
        <authorList>
            <person name="Sun Q."/>
            <person name="Ohkuma M."/>
        </authorList>
    </citation>
    <scope>NUCLEOTIDE SEQUENCE</scope>
    <source>
        <strain evidence="1">JCM 3276</strain>
    </source>
</reference>
<organism evidence="1 2">
    <name type="scientific">Actinokineospora fastidiosa</name>
    <dbReference type="NCBI Taxonomy" id="1816"/>
    <lineage>
        <taxon>Bacteria</taxon>
        <taxon>Bacillati</taxon>
        <taxon>Actinomycetota</taxon>
        <taxon>Actinomycetes</taxon>
        <taxon>Pseudonocardiales</taxon>
        <taxon>Pseudonocardiaceae</taxon>
        <taxon>Actinokineospora</taxon>
    </lineage>
</organism>